<keyword evidence="1" id="KW-1133">Transmembrane helix</keyword>
<evidence type="ECO:0000256" key="1">
    <source>
        <dbReference type="SAM" id="Phobius"/>
    </source>
</evidence>
<feature type="transmembrane region" description="Helical" evidence="1">
    <location>
        <begin position="6"/>
        <end position="25"/>
    </location>
</feature>
<reference evidence="2 3" key="1">
    <citation type="submission" date="2021-03" db="EMBL/GenBank/DDBJ databases">
        <title>Thermosipho ferrireducens sp.nov., an anaerobic thermophilic iron-reducing bacterium isolated from a deep-sea hydrothermal sulfide deposits.</title>
        <authorList>
            <person name="Zeng X."/>
            <person name="Chen Y."/>
            <person name="Shao Z."/>
        </authorList>
    </citation>
    <scope>NUCLEOTIDE SEQUENCE [LARGE SCALE GENOMIC DNA]</scope>
    <source>
        <strain evidence="2 3">JL129W03</strain>
    </source>
</reference>
<evidence type="ECO:0000313" key="3">
    <source>
        <dbReference type="Proteomes" id="UP000671862"/>
    </source>
</evidence>
<dbReference type="RefSeq" id="WP_207566319.1">
    <property type="nucleotide sequence ID" value="NZ_CP071446.1"/>
</dbReference>
<protein>
    <submittedName>
        <fullName evidence="2">Monovalent cation/H(+) antiporter subunit G</fullName>
    </submittedName>
</protein>
<dbReference type="InterPro" id="IPR005133">
    <property type="entry name" value="PhaG_MnhG_YufB"/>
</dbReference>
<accession>A0ABX7S734</accession>
<feature type="transmembrane region" description="Helical" evidence="1">
    <location>
        <begin position="32"/>
        <end position="53"/>
    </location>
</feature>
<keyword evidence="1" id="KW-0472">Membrane</keyword>
<organism evidence="2 3">
    <name type="scientific">Thermosipho ferrireducens</name>
    <dbReference type="NCBI Taxonomy" id="2571116"/>
    <lineage>
        <taxon>Bacteria</taxon>
        <taxon>Thermotogati</taxon>
        <taxon>Thermotogota</taxon>
        <taxon>Thermotogae</taxon>
        <taxon>Thermotogales</taxon>
        <taxon>Fervidobacteriaceae</taxon>
        <taxon>Thermosipho</taxon>
    </lineage>
</organism>
<dbReference type="Pfam" id="PF03334">
    <property type="entry name" value="PhaG_MnhG_YufB"/>
    <property type="match status" value="1"/>
</dbReference>
<feature type="transmembrane region" description="Helical" evidence="1">
    <location>
        <begin position="59"/>
        <end position="83"/>
    </location>
</feature>
<name>A0ABX7S734_9BACT</name>
<keyword evidence="3" id="KW-1185">Reference proteome</keyword>
<dbReference type="Proteomes" id="UP000671862">
    <property type="component" value="Chromosome"/>
</dbReference>
<proteinExistence type="predicted"/>
<dbReference type="EMBL" id="CP071446">
    <property type="protein sequence ID" value="QTA37595.1"/>
    <property type="molecule type" value="Genomic_DNA"/>
</dbReference>
<gene>
    <name evidence="2" type="ORF">JYK00_07635</name>
</gene>
<sequence length="93" mass="10610">MNLFQQIFLWAGAIIMVAGNIFAFFENSTLKRLHYIGAGDSIGGMFMLISFLFSKVFFFKGLLAIIILIVWSPMVSYYIAVAYSKRGQRRANR</sequence>
<evidence type="ECO:0000313" key="2">
    <source>
        <dbReference type="EMBL" id="QTA37595.1"/>
    </source>
</evidence>
<keyword evidence="1" id="KW-0812">Transmembrane</keyword>